<evidence type="ECO:0000313" key="3">
    <source>
        <dbReference type="Proteomes" id="UP000604737"/>
    </source>
</evidence>
<dbReference type="SUPFAM" id="SSF48452">
    <property type="entry name" value="TPR-like"/>
    <property type="match status" value="2"/>
</dbReference>
<evidence type="ECO:0000313" key="2">
    <source>
        <dbReference type="EMBL" id="GHD64115.1"/>
    </source>
</evidence>
<accession>A0ABQ3H1K3</accession>
<feature type="domain" description="PelB C-terminal" evidence="1">
    <location>
        <begin position="917"/>
        <end position="1216"/>
    </location>
</feature>
<dbReference type="InterPro" id="IPR011990">
    <property type="entry name" value="TPR-like_helical_dom_sf"/>
</dbReference>
<evidence type="ECO:0000259" key="1">
    <source>
        <dbReference type="Pfam" id="PF24604"/>
    </source>
</evidence>
<gene>
    <name evidence="2" type="ORF">GCM10007350_22470</name>
</gene>
<dbReference type="Proteomes" id="UP000604737">
    <property type="component" value="Unassembled WGS sequence"/>
</dbReference>
<sequence>MPPRSTSAAVEPPARARLVAPWAVVVLIGATAGGLYLLHTNDSTLGRLAEQHGSDAVSVDYLRALLQTHPEDDRVRRALLGGYLQQQRYSDAEALLATWDNGGNAELQRESRRKRIEIAEARAAALPPGPARDANLAALRERLERFAATAQASDIDWLLAQLRQYAPERLPALYLQLAIQQPGQAPRWLSAAADAALARSQYRTAATHYFAAQAASRSPDNRKRFFLAGVATLQSGNLLDEALAAADAHGTALLDDREVLLTLTRLARAAGNGHAAERYARRLVRMAWLDGQAGIALTGFDARPAWRDAAPLRAAATPNARFDDESFRLAYDVFVGNRKLDDALAVAAAALKAVPDDDDWLRRYAQAAEWSGHPQEALTAWRKLAQHSDATEAWQAILRLAPGLLDDEALLLAKEREARRRTPSATELDQLTSLYERLGRPEAGIRFLEAQFHARPDPGLLERAALLRQRSGDDAGAIGNYQTLLARFGQRVDWARALAALRYSRGDLDGAYRALADARSVAPDSDGAFWRLLGDLAWQLRHDDVARDAYQRLPDTTQWQAVDAGRLIALLPEADTTARRAVAEAAWRRFNDPRYLNQVLAIDLDRNDGNAIRLRLDALTPAQRTMLAQNSEFLMLRARYRQLDHQLAGARADYAAALALDPELAAARVGLVWLLIQQADAQTLSGLLPQLEKPADDDPVLAEAVAAGWQSLGQIRKALVWQRRLLPQRSTDYVWLLNYADLTEQAGNADQAWRIRRHAWQNRPKQTDGNIEALQAQLRLSLMFERLDVAERKLFAALSAQAPGSSSNSAVDELVYTWLSGRDDDTGARYWYWRRYANKLDDPHYLSRISAVVRGDEAAIAQALERDGVATQPADATLLAKAAGQKPLATSLAHAAADGAPDNDGLQLALETELIMDRPNRVTIQVDRLLQDTLKGTRTVVGARIALTPTLRLTMQLADTPYTYSPTGYRQHNGLLVLTLSGVGAEDNADDARWSVSLLQRRAWDDNTGAMLHWADRVGGIDWLIEAALHEPTDDTVGLTLFGRQDRLSFGASYRLRSNLSAQLRANLARYALQDGTVLGDKQELLASLSWRFAGLLSAELMSQTMWTSARDVTLPTPDGFAPGQTVNAAALLPEHFQRTTFGLGYDIDTATLPRRSWNPYGLVTVGYQTLSGVEYGGLFGVGGSLFGGDRMTLYVQRSNTDRGDASLDLGMYYQWLF</sequence>
<keyword evidence="3" id="KW-1185">Reference proteome</keyword>
<organism evidence="2 3">
    <name type="scientific">Jeongeupia chitinilytica</name>
    <dbReference type="NCBI Taxonomy" id="1041641"/>
    <lineage>
        <taxon>Bacteria</taxon>
        <taxon>Pseudomonadati</taxon>
        <taxon>Pseudomonadota</taxon>
        <taxon>Betaproteobacteria</taxon>
        <taxon>Neisseriales</taxon>
        <taxon>Chitinibacteraceae</taxon>
        <taxon>Jeongeupia</taxon>
    </lineage>
</organism>
<name>A0ABQ3H1K3_9NEIS</name>
<dbReference type="Pfam" id="PF13429">
    <property type="entry name" value="TPR_15"/>
    <property type="match status" value="1"/>
</dbReference>
<reference evidence="3" key="1">
    <citation type="journal article" date="2019" name="Int. J. Syst. Evol. Microbiol.">
        <title>The Global Catalogue of Microorganisms (GCM) 10K type strain sequencing project: providing services to taxonomists for standard genome sequencing and annotation.</title>
        <authorList>
            <consortium name="The Broad Institute Genomics Platform"/>
            <consortium name="The Broad Institute Genome Sequencing Center for Infectious Disease"/>
            <person name="Wu L."/>
            <person name="Ma J."/>
        </authorList>
    </citation>
    <scope>NUCLEOTIDE SEQUENCE [LARGE SCALE GENOMIC DNA]</scope>
    <source>
        <strain evidence="3">KCTC 23701</strain>
    </source>
</reference>
<comment type="caution">
    <text evidence="2">The sequence shown here is derived from an EMBL/GenBank/DDBJ whole genome shotgun (WGS) entry which is preliminary data.</text>
</comment>
<proteinExistence type="predicted"/>
<dbReference type="EMBL" id="BMYO01000006">
    <property type="protein sequence ID" value="GHD64115.1"/>
    <property type="molecule type" value="Genomic_DNA"/>
</dbReference>
<dbReference type="InterPro" id="IPR057306">
    <property type="entry name" value="B-barrel_PelB_C"/>
</dbReference>
<dbReference type="Gene3D" id="1.25.40.10">
    <property type="entry name" value="Tetratricopeptide repeat domain"/>
    <property type="match status" value="2"/>
</dbReference>
<dbReference type="RefSeq" id="WP_189460860.1">
    <property type="nucleotide sequence ID" value="NZ_BMYO01000006.1"/>
</dbReference>
<protein>
    <recommendedName>
        <fullName evidence="1">PelB C-terminal domain-containing protein</fullName>
    </recommendedName>
</protein>
<dbReference type="Pfam" id="PF24604">
    <property type="entry name" value="B-barrel_PelB_C"/>
    <property type="match status" value="1"/>
</dbReference>